<evidence type="ECO:0000313" key="3">
    <source>
        <dbReference type="Proteomes" id="UP000467840"/>
    </source>
</evidence>
<comment type="caution">
    <text evidence="2">The sequence shown here is derived from an EMBL/GenBank/DDBJ whole genome shotgun (WGS) entry which is preliminary data.</text>
</comment>
<reference evidence="2 3" key="1">
    <citation type="journal article" date="2020" name="Mol. Plant">
        <title>The Chromosome-Based Rubber Tree Genome Provides New Insights into Spurge Genome Evolution and Rubber Biosynthesis.</title>
        <authorList>
            <person name="Liu J."/>
            <person name="Shi C."/>
            <person name="Shi C.C."/>
            <person name="Li W."/>
            <person name="Zhang Q.J."/>
            <person name="Zhang Y."/>
            <person name="Li K."/>
            <person name="Lu H.F."/>
            <person name="Shi C."/>
            <person name="Zhu S.T."/>
            <person name="Xiao Z.Y."/>
            <person name="Nan H."/>
            <person name="Yue Y."/>
            <person name="Zhu X.G."/>
            <person name="Wu Y."/>
            <person name="Hong X.N."/>
            <person name="Fan G.Y."/>
            <person name="Tong Y."/>
            <person name="Zhang D."/>
            <person name="Mao C.L."/>
            <person name="Liu Y.L."/>
            <person name="Hao S.J."/>
            <person name="Liu W.Q."/>
            <person name="Lv M.Q."/>
            <person name="Zhang H.B."/>
            <person name="Liu Y."/>
            <person name="Hu-Tang G.R."/>
            <person name="Wang J.P."/>
            <person name="Wang J.H."/>
            <person name="Sun Y.H."/>
            <person name="Ni S.B."/>
            <person name="Chen W.B."/>
            <person name="Zhang X.C."/>
            <person name="Jiao Y.N."/>
            <person name="Eichler E.E."/>
            <person name="Li G.H."/>
            <person name="Liu X."/>
            <person name="Gao L.Z."/>
        </authorList>
    </citation>
    <scope>NUCLEOTIDE SEQUENCE [LARGE SCALE GENOMIC DNA]</scope>
    <source>
        <strain evidence="3">cv. GT1</strain>
        <tissue evidence="2">Leaf</tissue>
    </source>
</reference>
<name>A0A6A6LIH1_HEVBR</name>
<accession>A0A6A6LIH1</accession>
<dbReference type="Proteomes" id="UP000467840">
    <property type="component" value="Chromosome 4"/>
</dbReference>
<feature type="compositionally biased region" description="Polar residues" evidence="1">
    <location>
        <begin position="33"/>
        <end position="48"/>
    </location>
</feature>
<feature type="region of interest" description="Disordered" evidence="1">
    <location>
        <begin position="33"/>
        <end position="110"/>
    </location>
</feature>
<dbReference type="EMBL" id="JAAGAX010000010">
    <property type="protein sequence ID" value="KAF2300337.1"/>
    <property type="molecule type" value="Genomic_DNA"/>
</dbReference>
<organism evidence="2 3">
    <name type="scientific">Hevea brasiliensis</name>
    <name type="common">Para rubber tree</name>
    <name type="synonym">Siphonia brasiliensis</name>
    <dbReference type="NCBI Taxonomy" id="3981"/>
    <lineage>
        <taxon>Eukaryota</taxon>
        <taxon>Viridiplantae</taxon>
        <taxon>Streptophyta</taxon>
        <taxon>Embryophyta</taxon>
        <taxon>Tracheophyta</taxon>
        <taxon>Spermatophyta</taxon>
        <taxon>Magnoliopsida</taxon>
        <taxon>eudicotyledons</taxon>
        <taxon>Gunneridae</taxon>
        <taxon>Pentapetalae</taxon>
        <taxon>rosids</taxon>
        <taxon>fabids</taxon>
        <taxon>Malpighiales</taxon>
        <taxon>Euphorbiaceae</taxon>
        <taxon>Crotonoideae</taxon>
        <taxon>Micrandreae</taxon>
        <taxon>Hevea</taxon>
    </lineage>
</organism>
<evidence type="ECO:0000256" key="1">
    <source>
        <dbReference type="SAM" id="MobiDB-lite"/>
    </source>
</evidence>
<protein>
    <submittedName>
        <fullName evidence="2">Uncharacterized protein</fullName>
    </submittedName>
</protein>
<feature type="compositionally biased region" description="Basic and acidic residues" evidence="1">
    <location>
        <begin position="57"/>
        <end position="82"/>
    </location>
</feature>
<keyword evidence="3" id="KW-1185">Reference proteome</keyword>
<evidence type="ECO:0000313" key="2">
    <source>
        <dbReference type="EMBL" id="KAF2300337.1"/>
    </source>
</evidence>
<sequence length="110" mass="11703">MEGSLCEEFILADGESLSLSKFDFVRILILTDSPTLQKSQSPDISSEINSEDNNDGVSKDDLLGGDKHNSGDDNLNGKKDDTSYNNSDGINHLENEPSNGDGSHGGSGDN</sequence>
<proteinExistence type="predicted"/>
<dbReference type="AlphaFoldDB" id="A0A6A6LIH1"/>
<gene>
    <name evidence="2" type="ORF">GH714_012137</name>
</gene>